<dbReference type="InterPro" id="IPR017853">
    <property type="entry name" value="GH"/>
</dbReference>
<dbReference type="PROSITE" id="PS51904">
    <property type="entry name" value="GLYCOSYL_HYDROL_F25_2"/>
    <property type="match status" value="1"/>
</dbReference>
<accession>A0A2G9UMC3</accession>
<dbReference type="GO" id="GO:0045087">
    <property type="term" value="P:innate immune response"/>
    <property type="evidence" value="ECO:0007669"/>
    <property type="project" value="TreeGrafter"/>
</dbReference>
<evidence type="ECO:0000256" key="1">
    <source>
        <dbReference type="ARBA" id="ARBA00010646"/>
    </source>
</evidence>
<evidence type="ECO:0000256" key="2">
    <source>
        <dbReference type="ARBA" id="ARBA00022729"/>
    </source>
</evidence>
<sequence length="186" mass="20294">MTIMLVVTVLAAVFSASLAATGFDAIGPISTSHFECMKSHGHSFFIGRVFRSNGAVDSEGIANIKNAHSAGLAHVDGYIFPCLSSSCPSAAKQASETVTALKNANAKVGMLWLDIETYQWPSDHAKNRAFIEEMGKELTSLGQSWGVYSNYNNWQAIVGLDYTGMKSKQLWWATYNNEPVSCFRLL</sequence>
<feature type="chain" id="PRO_5013782460" description="Glycosyl hydrolase family 25" evidence="3">
    <location>
        <begin position="20"/>
        <end position="186"/>
    </location>
</feature>
<evidence type="ECO:0000256" key="3">
    <source>
        <dbReference type="SAM" id="SignalP"/>
    </source>
</evidence>
<feature type="signal peptide" evidence="3">
    <location>
        <begin position="1"/>
        <end position="19"/>
    </location>
</feature>
<evidence type="ECO:0000313" key="4">
    <source>
        <dbReference type="EMBL" id="PIO71398.1"/>
    </source>
</evidence>
<dbReference type="GO" id="GO:0007165">
    <property type="term" value="P:signal transduction"/>
    <property type="evidence" value="ECO:0007669"/>
    <property type="project" value="TreeGrafter"/>
</dbReference>
<organism evidence="4 5">
    <name type="scientific">Teladorsagia circumcincta</name>
    <name type="common">Brown stomach worm</name>
    <name type="synonym">Ostertagia circumcincta</name>
    <dbReference type="NCBI Taxonomy" id="45464"/>
    <lineage>
        <taxon>Eukaryota</taxon>
        <taxon>Metazoa</taxon>
        <taxon>Ecdysozoa</taxon>
        <taxon>Nematoda</taxon>
        <taxon>Chromadorea</taxon>
        <taxon>Rhabditida</taxon>
        <taxon>Rhabditina</taxon>
        <taxon>Rhabditomorpha</taxon>
        <taxon>Strongyloidea</taxon>
        <taxon>Trichostrongylidae</taxon>
        <taxon>Teladorsagia</taxon>
    </lineage>
</organism>
<dbReference type="EMBL" id="KZ345965">
    <property type="protein sequence ID" value="PIO71398.1"/>
    <property type="molecule type" value="Genomic_DNA"/>
</dbReference>
<gene>
    <name evidence="4" type="ORF">TELCIR_06707</name>
</gene>
<keyword evidence="2 3" id="KW-0732">Signal</keyword>
<dbReference type="Pfam" id="PF01183">
    <property type="entry name" value="Glyco_hydro_25"/>
    <property type="match status" value="1"/>
</dbReference>
<protein>
    <recommendedName>
        <fullName evidence="6">Glycosyl hydrolase family 25</fullName>
    </recommendedName>
</protein>
<evidence type="ECO:0008006" key="6">
    <source>
        <dbReference type="Google" id="ProtNLM"/>
    </source>
</evidence>
<dbReference type="PANTHER" id="PTHR23208">
    <property type="entry name" value="LYSOZYME PROTEIN"/>
    <property type="match status" value="1"/>
</dbReference>
<comment type="similarity">
    <text evidence="1">Belongs to the glycosyl hydrolase 25 family.</text>
</comment>
<dbReference type="InterPro" id="IPR002053">
    <property type="entry name" value="Glyco_hydro_25"/>
</dbReference>
<proteinExistence type="inferred from homology"/>
<dbReference type="SUPFAM" id="SSF51445">
    <property type="entry name" value="(Trans)glycosidases"/>
    <property type="match status" value="1"/>
</dbReference>
<dbReference type="OrthoDB" id="2251794at2759"/>
<dbReference type="InterPro" id="IPR051595">
    <property type="entry name" value="GH25_Enzymes"/>
</dbReference>
<dbReference type="Gene3D" id="3.20.20.80">
    <property type="entry name" value="Glycosidases"/>
    <property type="match status" value="1"/>
</dbReference>
<dbReference type="AlphaFoldDB" id="A0A2G9UMC3"/>
<reference evidence="4 5" key="1">
    <citation type="submission" date="2015-09" db="EMBL/GenBank/DDBJ databases">
        <title>Draft genome of the parasitic nematode Teladorsagia circumcincta isolate WARC Sus (inbred).</title>
        <authorList>
            <person name="Mitreva M."/>
        </authorList>
    </citation>
    <scope>NUCLEOTIDE SEQUENCE [LARGE SCALE GENOMIC DNA]</scope>
    <source>
        <strain evidence="4 5">S</strain>
    </source>
</reference>
<dbReference type="Proteomes" id="UP000230423">
    <property type="component" value="Unassembled WGS sequence"/>
</dbReference>
<evidence type="ECO:0000313" key="5">
    <source>
        <dbReference type="Proteomes" id="UP000230423"/>
    </source>
</evidence>
<dbReference type="GO" id="GO:0003796">
    <property type="term" value="F:lysozyme activity"/>
    <property type="evidence" value="ECO:0007669"/>
    <property type="project" value="InterPro"/>
</dbReference>
<dbReference type="GO" id="GO:0016998">
    <property type="term" value="P:cell wall macromolecule catabolic process"/>
    <property type="evidence" value="ECO:0007669"/>
    <property type="project" value="InterPro"/>
</dbReference>
<dbReference type="GO" id="GO:0009253">
    <property type="term" value="P:peptidoglycan catabolic process"/>
    <property type="evidence" value="ECO:0007669"/>
    <property type="project" value="InterPro"/>
</dbReference>
<keyword evidence="5" id="KW-1185">Reference proteome</keyword>
<name>A0A2G9UMC3_TELCI</name>
<dbReference type="PANTHER" id="PTHR23208:SF36">
    <property type="entry name" value="LYSOZYME-RELATED"/>
    <property type="match status" value="1"/>
</dbReference>